<comment type="subcellular location">
    <subcellularLocation>
        <location evidence="1 9">Cell inner membrane</location>
        <topology evidence="1 9">Single-pass membrane protein</topology>
    </subcellularLocation>
</comment>
<evidence type="ECO:0000259" key="12">
    <source>
        <dbReference type="Pfam" id="PF25994"/>
    </source>
</evidence>
<evidence type="ECO:0000256" key="8">
    <source>
        <dbReference type="ARBA" id="ARBA00023136"/>
    </source>
</evidence>
<proteinExistence type="inferred from homology"/>
<dbReference type="Proteomes" id="UP000533306">
    <property type="component" value="Unassembled WGS sequence"/>
</dbReference>
<sequence length="450" mass="49377">MRAVNENSPHGGAAGEEARRADPRRDIRRASFFGIATIGILFGTVGLWAATAPLAGAVIASGKVVVESNVRRIQHPSGGVVAEIRVRDGDYVRAGDVLIRLDETNAKASLALIDIELLRLQARKARLEAERDGLSRLVFPEALRDRADDKAVIEAVRSEERLFDIRKAAADVQRSQLRERIEQSNEEITGLAAQINARNRQTVLIGQELESVQKLFDNDLVALSRLTSLQREASRLEGEAGSLVADTARARGRIAEIELQIIQIDEDLRREVSTELRDVDGKIADLLERRIAARDQLDRIEMRAPQDGVVHQQTVHTIGGVIGPAEQIMLIVPETDGLVVEARVEPAMIDRLHVGQKAMVLFPAFDSATTPELEGSVVHVSADSSTDQQTGASYYTVRVALGKEQVQRLSGKELLPGMPAEAFIQTGSRTAFAYLVKPVEDQLARAFRYD</sequence>
<evidence type="ECO:0000256" key="10">
    <source>
        <dbReference type="SAM" id="Coils"/>
    </source>
</evidence>
<dbReference type="PANTHER" id="PTHR30386">
    <property type="entry name" value="MEMBRANE FUSION SUBUNIT OF EMRAB-TOLC MULTIDRUG EFFLUX PUMP"/>
    <property type="match status" value="1"/>
</dbReference>
<gene>
    <name evidence="14" type="ORF">HNR59_003581</name>
</gene>
<dbReference type="Gene3D" id="2.40.30.170">
    <property type="match status" value="1"/>
</dbReference>
<dbReference type="InterPro" id="IPR010129">
    <property type="entry name" value="T1SS_HlyD"/>
</dbReference>
<dbReference type="Pfam" id="PF26002">
    <property type="entry name" value="Beta-barrel_AprE"/>
    <property type="match status" value="1"/>
</dbReference>
<keyword evidence="3 9" id="KW-0813">Transport</keyword>
<keyword evidence="8 9" id="KW-0472">Membrane</keyword>
<keyword evidence="15" id="KW-1185">Reference proteome</keyword>
<keyword evidence="6 9" id="KW-0812">Transmembrane</keyword>
<comment type="caution">
    <text evidence="14">The sequence shown here is derived from an EMBL/GenBank/DDBJ whole genome shotgun (WGS) entry which is preliminary data.</text>
</comment>
<dbReference type="GO" id="GO:0015031">
    <property type="term" value="P:protein transport"/>
    <property type="evidence" value="ECO:0007669"/>
    <property type="project" value="InterPro"/>
</dbReference>
<dbReference type="Pfam" id="PF25994">
    <property type="entry name" value="HH_AprE"/>
    <property type="match status" value="1"/>
</dbReference>
<dbReference type="AlphaFoldDB" id="A0A7W9S4Y4"/>
<evidence type="ECO:0000256" key="11">
    <source>
        <dbReference type="SAM" id="MobiDB-lite"/>
    </source>
</evidence>
<keyword evidence="7 9" id="KW-1133">Transmembrane helix</keyword>
<dbReference type="GO" id="GO:0005886">
    <property type="term" value="C:plasma membrane"/>
    <property type="evidence" value="ECO:0007669"/>
    <property type="project" value="UniProtKB-SubCell"/>
</dbReference>
<evidence type="ECO:0000256" key="9">
    <source>
        <dbReference type="RuleBase" id="RU365093"/>
    </source>
</evidence>
<feature type="domain" description="AprE-like beta-barrel" evidence="13">
    <location>
        <begin position="338"/>
        <end position="427"/>
    </location>
</feature>
<protein>
    <recommendedName>
        <fullName evidence="9">Membrane fusion protein (MFP) family protein</fullName>
    </recommendedName>
</protein>
<accession>A0A7W9S4Y4</accession>
<keyword evidence="5 9" id="KW-0997">Cell inner membrane</keyword>
<dbReference type="EMBL" id="JACHEU010000004">
    <property type="protein sequence ID" value="MBB6014187.1"/>
    <property type="molecule type" value="Genomic_DNA"/>
</dbReference>
<dbReference type="InterPro" id="IPR058781">
    <property type="entry name" value="HH_AprE-like"/>
</dbReference>
<evidence type="ECO:0000256" key="2">
    <source>
        <dbReference type="ARBA" id="ARBA00009477"/>
    </source>
</evidence>
<evidence type="ECO:0000256" key="6">
    <source>
        <dbReference type="ARBA" id="ARBA00022692"/>
    </source>
</evidence>
<organism evidence="14 15">
    <name type="scientific">Aquamicrobium lusatiense</name>
    <dbReference type="NCBI Taxonomy" id="89772"/>
    <lineage>
        <taxon>Bacteria</taxon>
        <taxon>Pseudomonadati</taxon>
        <taxon>Pseudomonadota</taxon>
        <taxon>Alphaproteobacteria</taxon>
        <taxon>Hyphomicrobiales</taxon>
        <taxon>Phyllobacteriaceae</taxon>
        <taxon>Aquamicrobium</taxon>
    </lineage>
</organism>
<evidence type="ECO:0000256" key="1">
    <source>
        <dbReference type="ARBA" id="ARBA00004377"/>
    </source>
</evidence>
<dbReference type="InterPro" id="IPR050739">
    <property type="entry name" value="MFP"/>
</dbReference>
<evidence type="ECO:0000313" key="14">
    <source>
        <dbReference type="EMBL" id="MBB6014187.1"/>
    </source>
</evidence>
<keyword evidence="10" id="KW-0175">Coiled coil</keyword>
<evidence type="ECO:0000256" key="3">
    <source>
        <dbReference type="ARBA" id="ARBA00022448"/>
    </source>
</evidence>
<feature type="domain" description="AprE-like long alpha-helical hairpin" evidence="12">
    <location>
        <begin position="106"/>
        <end position="296"/>
    </location>
</feature>
<feature type="transmembrane region" description="Helical" evidence="9">
    <location>
        <begin position="30"/>
        <end position="50"/>
    </location>
</feature>
<evidence type="ECO:0000256" key="5">
    <source>
        <dbReference type="ARBA" id="ARBA00022519"/>
    </source>
</evidence>
<dbReference type="PANTHER" id="PTHR30386:SF17">
    <property type="entry name" value="ALKALINE PROTEASE SECRETION PROTEIN APRE"/>
    <property type="match status" value="1"/>
</dbReference>
<feature type="coiled-coil region" evidence="10">
    <location>
        <begin position="167"/>
        <end position="194"/>
    </location>
</feature>
<keyword evidence="4 9" id="KW-1003">Cell membrane</keyword>
<feature type="region of interest" description="Disordered" evidence="11">
    <location>
        <begin position="1"/>
        <end position="21"/>
    </location>
</feature>
<reference evidence="14 15" key="1">
    <citation type="submission" date="2020-08" db="EMBL/GenBank/DDBJ databases">
        <title>Genomic Encyclopedia of Type Strains, Phase IV (KMG-IV): sequencing the most valuable type-strain genomes for metagenomic binning, comparative biology and taxonomic classification.</title>
        <authorList>
            <person name="Goeker M."/>
        </authorList>
    </citation>
    <scope>NUCLEOTIDE SEQUENCE [LARGE SCALE GENOMIC DNA]</scope>
    <source>
        <strain evidence="14 15">DSM 11099</strain>
    </source>
</reference>
<comment type="similarity">
    <text evidence="2 9">Belongs to the membrane fusion protein (MFP) (TC 8.A.1) family.</text>
</comment>
<feature type="coiled-coil region" evidence="10">
    <location>
        <begin position="110"/>
        <end position="137"/>
    </location>
</feature>
<dbReference type="RefSeq" id="WP_183832364.1">
    <property type="nucleotide sequence ID" value="NZ_JACHEU010000004.1"/>
</dbReference>
<dbReference type="NCBIfam" id="TIGR01843">
    <property type="entry name" value="type_I_hlyD"/>
    <property type="match status" value="1"/>
</dbReference>
<evidence type="ECO:0000256" key="7">
    <source>
        <dbReference type="ARBA" id="ARBA00022989"/>
    </source>
</evidence>
<dbReference type="InterPro" id="IPR058982">
    <property type="entry name" value="Beta-barrel_AprE"/>
</dbReference>
<dbReference type="Gene3D" id="2.40.50.100">
    <property type="match status" value="1"/>
</dbReference>
<evidence type="ECO:0000313" key="15">
    <source>
        <dbReference type="Proteomes" id="UP000533306"/>
    </source>
</evidence>
<name>A0A7W9S4Y4_9HYPH</name>
<evidence type="ECO:0000256" key="4">
    <source>
        <dbReference type="ARBA" id="ARBA00022475"/>
    </source>
</evidence>
<dbReference type="PRINTS" id="PR01490">
    <property type="entry name" value="RTXTOXIND"/>
</dbReference>
<evidence type="ECO:0000259" key="13">
    <source>
        <dbReference type="Pfam" id="PF26002"/>
    </source>
</evidence>